<name>A0A0F0CTC9_9BACT</name>
<dbReference type="CDD" id="cd06091">
    <property type="entry name" value="KOW_NusG"/>
    <property type="match status" value="1"/>
</dbReference>
<dbReference type="Gene3D" id="3.30.70.940">
    <property type="entry name" value="NusG, N-terminal domain"/>
    <property type="match status" value="1"/>
</dbReference>
<keyword evidence="3 5" id="KW-0805">Transcription regulation</keyword>
<protein>
    <recommendedName>
        <fullName evidence="5 6">Transcription termination/antitermination protein NusG</fullName>
    </recommendedName>
</protein>
<comment type="caution">
    <text evidence="10">The sequence shown here is derived from an EMBL/GenBank/DDBJ whole genome shotgun (WGS) entry which is preliminary data.</text>
</comment>
<dbReference type="InterPro" id="IPR047050">
    <property type="entry name" value="NGN"/>
</dbReference>
<evidence type="ECO:0000259" key="9">
    <source>
        <dbReference type="SMART" id="SM00739"/>
    </source>
</evidence>
<dbReference type="NCBIfam" id="TIGR00922">
    <property type="entry name" value="nusG"/>
    <property type="match status" value="1"/>
</dbReference>
<dbReference type="FunFam" id="2.30.30.30:FF:000002">
    <property type="entry name" value="Transcription termination/antitermination factor NusG"/>
    <property type="match status" value="1"/>
</dbReference>
<dbReference type="SUPFAM" id="SSF82679">
    <property type="entry name" value="N-utilization substance G protein NusG, N-terminal domain"/>
    <property type="match status" value="1"/>
</dbReference>
<keyword evidence="2 5" id="KW-0889">Transcription antitermination</keyword>
<evidence type="ECO:0000259" key="8">
    <source>
        <dbReference type="SMART" id="SM00738"/>
    </source>
</evidence>
<feature type="domain" description="KOW" evidence="9">
    <location>
        <begin position="123"/>
        <end position="150"/>
    </location>
</feature>
<accession>A0A0F0CTC9</accession>
<dbReference type="HAMAP" id="MF_00948">
    <property type="entry name" value="NusG"/>
    <property type="match status" value="1"/>
</dbReference>
<dbReference type="InterPro" id="IPR001062">
    <property type="entry name" value="Transcrpt_antiterm_NusG"/>
</dbReference>
<dbReference type="GO" id="GO:0006354">
    <property type="term" value="P:DNA-templated transcription elongation"/>
    <property type="evidence" value="ECO:0007669"/>
    <property type="project" value="UniProtKB-UniRule"/>
</dbReference>
<dbReference type="InterPro" id="IPR006645">
    <property type="entry name" value="NGN-like_dom"/>
</dbReference>
<organism evidence="10 11">
    <name type="scientific">Candidatus Omnitrophus magneticus</name>
    <dbReference type="NCBI Taxonomy" id="1609969"/>
    <lineage>
        <taxon>Bacteria</taxon>
        <taxon>Pseudomonadati</taxon>
        <taxon>Candidatus Omnitrophota</taxon>
        <taxon>Candidatus Omnitrophus</taxon>
    </lineage>
</organism>
<dbReference type="PANTHER" id="PTHR30265:SF2">
    <property type="entry name" value="TRANSCRIPTION TERMINATION_ANTITERMINATION PROTEIN NUSG"/>
    <property type="match status" value="1"/>
</dbReference>
<dbReference type="Pfam" id="PF02357">
    <property type="entry name" value="NusG"/>
    <property type="match status" value="1"/>
</dbReference>
<evidence type="ECO:0000256" key="6">
    <source>
        <dbReference type="NCBIfam" id="TIGR00922"/>
    </source>
</evidence>
<dbReference type="Proteomes" id="UP000033428">
    <property type="component" value="Unassembled WGS sequence"/>
</dbReference>
<dbReference type="InterPro" id="IPR036735">
    <property type="entry name" value="NGN_dom_sf"/>
</dbReference>
<dbReference type="CDD" id="cd09891">
    <property type="entry name" value="NGN_Bact_1"/>
    <property type="match status" value="1"/>
</dbReference>
<sequence>MEKKWYVVHTQTGREDSVRKSLQKRLDSEPELKQVISNMLIPTEKVSEVRGGEKKISERKFFPGYLLVEMELNDKTWYIILQTPGVTGFVGSKTKPVFLREDEIKDILEQANDAKTKPVPKILFKEGEVVRVNEGPFKNFSGTIEETNLEKGKIKVMLSIFGRATPVDLETWQVEKI</sequence>
<dbReference type="GO" id="GO:0032784">
    <property type="term" value="P:regulation of DNA-templated transcription elongation"/>
    <property type="evidence" value="ECO:0007669"/>
    <property type="project" value="InterPro"/>
</dbReference>
<dbReference type="Pfam" id="PF00467">
    <property type="entry name" value="KOW"/>
    <property type="match status" value="1"/>
</dbReference>
<evidence type="ECO:0000256" key="1">
    <source>
        <dbReference type="ARBA" id="ARBA00022472"/>
    </source>
</evidence>
<evidence type="ECO:0000256" key="5">
    <source>
        <dbReference type="HAMAP-Rule" id="MF_00948"/>
    </source>
</evidence>
<dbReference type="EMBL" id="JYNY01000266">
    <property type="protein sequence ID" value="KJJ84786.1"/>
    <property type="molecule type" value="Genomic_DNA"/>
</dbReference>
<dbReference type="SMART" id="SM00739">
    <property type="entry name" value="KOW"/>
    <property type="match status" value="1"/>
</dbReference>
<keyword evidence="4 5" id="KW-0804">Transcription</keyword>
<evidence type="ECO:0000256" key="3">
    <source>
        <dbReference type="ARBA" id="ARBA00023015"/>
    </source>
</evidence>
<evidence type="ECO:0000256" key="2">
    <source>
        <dbReference type="ARBA" id="ARBA00022814"/>
    </source>
</evidence>
<dbReference type="PROSITE" id="PS01014">
    <property type="entry name" value="NUSG"/>
    <property type="match status" value="1"/>
</dbReference>
<dbReference type="AlphaFoldDB" id="A0A0F0CTC9"/>
<feature type="domain" description="NusG-like N-terminal" evidence="8">
    <location>
        <begin position="2"/>
        <end position="111"/>
    </location>
</feature>
<dbReference type="InterPro" id="IPR005824">
    <property type="entry name" value="KOW"/>
</dbReference>
<reference evidence="10 11" key="1">
    <citation type="submission" date="2015-02" db="EMBL/GenBank/DDBJ databases">
        <title>Single-cell genomics of uncultivated deep-branching MTB reveals a conserved set of magnetosome genes.</title>
        <authorList>
            <person name="Kolinko S."/>
            <person name="Richter M."/>
            <person name="Glockner F.O."/>
            <person name="Brachmann A."/>
            <person name="Schuler D."/>
        </authorList>
    </citation>
    <scope>NUCLEOTIDE SEQUENCE [LARGE SCALE GENOMIC DNA]</scope>
    <source>
        <strain evidence="10">SKK-01</strain>
    </source>
</reference>
<evidence type="ECO:0000313" key="10">
    <source>
        <dbReference type="EMBL" id="KJJ84786.1"/>
    </source>
</evidence>
<comment type="function">
    <text evidence="5 7">Participates in transcription elongation, termination and antitermination.</text>
</comment>
<gene>
    <name evidence="5" type="primary">nusG</name>
    <name evidence="10" type="ORF">OMAG_001352</name>
</gene>
<comment type="similarity">
    <text evidence="5 7">Belongs to the NusG family.</text>
</comment>
<dbReference type="PANTHER" id="PTHR30265">
    <property type="entry name" value="RHO-INTERACTING TRANSCRIPTION TERMINATION FACTOR NUSG"/>
    <property type="match status" value="1"/>
</dbReference>
<dbReference type="SUPFAM" id="SSF50104">
    <property type="entry name" value="Translation proteins SH3-like domain"/>
    <property type="match status" value="1"/>
</dbReference>
<evidence type="ECO:0000256" key="7">
    <source>
        <dbReference type="RuleBase" id="RU000538"/>
    </source>
</evidence>
<dbReference type="GO" id="GO:0005829">
    <property type="term" value="C:cytosol"/>
    <property type="evidence" value="ECO:0007669"/>
    <property type="project" value="UniProtKB-ARBA"/>
</dbReference>
<keyword evidence="11" id="KW-1185">Reference proteome</keyword>
<evidence type="ECO:0000313" key="11">
    <source>
        <dbReference type="Proteomes" id="UP000033428"/>
    </source>
</evidence>
<evidence type="ECO:0000256" key="4">
    <source>
        <dbReference type="ARBA" id="ARBA00023163"/>
    </source>
</evidence>
<dbReference type="PATRIC" id="fig|1609969.3.peg.1444"/>
<dbReference type="InterPro" id="IPR043425">
    <property type="entry name" value="NusG-like"/>
</dbReference>
<dbReference type="InterPro" id="IPR008991">
    <property type="entry name" value="Translation_prot_SH3-like_sf"/>
</dbReference>
<dbReference type="InterPro" id="IPR014722">
    <property type="entry name" value="Rib_uL2_dom2"/>
</dbReference>
<proteinExistence type="inferred from homology"/>
<dbReference type="GO" id="GO:0031564">
    <property type="term" value="P:transcription antitermination"/>
    <property type="evidence" value="ECO:0007669"/>
    <property type="project" value="UniProtKB-UniRule"/>
</dbReference>
<dbReference type="SMART" id="SM00738">
    <property type="entry name" value="NGN"/>
    <property type="match status" value="1"/>
</dbReference>
<dbReference type="InterPro" id="IPR015869">
    <property type="entry name" value="Transcrpt_antiterm_NusG_bac_CS"/>
</dbReference>
<dbReference type="GO" id="GO:0006353">
    <property type="term" value="P:DNA-templated transcription termination"/>
    <property type="evidence" value="ECO:0007669"/>
    <property type="project" value="UniProtKB-UniRule"/>
</dbReference>
<dbReference type="PRINTS" id="PR00338">
    <property type="entry name" value="NUSGTNSCPFCT"/>
</dbReference>
<dbReference type="Gene3D" id="2.30.30.30">
    <property type="match status" value="1"/>
</dbReference>
<keyword evidence="1 5" id="KW-0806">Transcription termination</keyword>